<dbReference type="InterPro" id="IPR020904">
    <property type="entry name" value="Sc_DH/Rdtase_CS"/>
</dbReference>
<evidence type="ECO:0000256" key="3">
    <source>
        <dbReference type="RuleBase" id="RU000363"/>
    </source>
</evidence>
<keyword evidence="5" id="KW-1185">Reference proteome</keyword>
<dbReference type="PROSITE" id="PS00061">
    <property type="entry name" value="ADH_SHORT"/>
    <property type="match status" value="1"/>
</dbReference>
<gene>
    <name evidence="4" type="ORF">RU87_GL001414</name>
</gene>
<dbReference type="FunFam" id="3.40.50.720:FF:000084">
    <property type="entry name" value="Short-chain dehydrogenase reductase"/>
    <property type="match status" value="1"/>
</dbReference>
<proteinExistence type="inferred from homology"/>
<evidence type="ECO:0000313" key="5">
    <source>
        <dbReference type="Proteomes" id="UP000242246"/>
    </source>
</evidence>
<dbReference type="Proteomes" id="UP000242246">
    <property type="component" value="Unassembled WGS sequence"/>
</dbReference>
<evidence type="ECO:0000256" key="2">
    <source>
        <dbReference type="ARBA" id="ARBA00023002"/>
    </source>
</evidence>
<dbReference type="CDD" id="cd05233">
    <property type="entry name" value="SDR_c"/>
    <property type="match status" value="1"/>
</dbReference>
<dbReference type="STRING" id="1348632.GCA_001591745_00795"/>
<accession>A0A2A5S0G6</accession>
<dbReference type="Pfam" id="PF00106">
    <property type="entry name" value="adh_short"/>
    <property type="match status" value="1"/>
</dbReference>
<organism evidence="4 5">
    <name type="scientific">Pseudolactococcus plantarum</name>
    <dbReference type="NCBI Taxonomy" id="1365"/>
    <lineage>
        <taxon>Bacteria</taxon>
        <taxon>Bacillati</taxon>
        <taxon>Bacillota</taxon>
        <taxon>Bacilli</taxon>
        <taxon>Lactobacillales</taxon>
        <taxon>Streptococcaceae</taxon>
        <taxon>Pseudolactococcus</taxon>
    </lineage>
</organism>
<dbReference type="GO" id="GO:0008206">
    <property type="term" value="P:bile acid metabolic process"/>
    <property type="evidence" value="ECO:0007669"/>
    <property type="project" value="UniProtKB-ARBA"/>
</dbReference>
<comment type="caution">
    <text evidence="4">The sequence shown here is derived from an EMBL/GenBank/DDBJ whole genome shotgun (WGS) entry which is preliminary data.</text>
</comment>
<dbReference type="PANTHER" id="PTHR43477:SF1">
    <property type="entry name" value="DIHYDROANTICAPSIN 7-DEHYDROGENASE"/>
    <property type="match status" value="1"/>
</dbReference>
<name>A0A2A5S0G6_9LACT</name>
<dbReference type="SUPFAM" id="SSF51735">
    <property type="entry name" value="NAD(P)-binding Rossmann-fold domains"/>
    <property type="match status" value="1"/>
</dbReference>
<comment type="similarity">
    <text evidence="1 3">Belongs to the short-chain dehydrogenases/reductases (SDR) family.</text>
</comment>
<dbReference type="OrthoDB" id="9803333at2"/>
<dbReference type="PANTHER" id="PTHR43477">
    <property type="entry name" value="DIHYDROANTICAPSIN 7-DEHYDROGENASE"/>
    <property type="match status" value="1"/>
</dbReference>
<sequence>MKNTPAKRQVLVTGCASGIGRAQTELFLENGDHVVGIDKQAPSSLTHPHFCFIQADLTTDLTSVFFALPHTFDIICNTAGILDDYKPLLELTDTEFETVFQTNLLAVINITRQFLPQMIDKQSGIIINMCSIASFVAGGGGAAYTTAKHALAGFTKQLALDYARSGVQIFGIAPGAVKTGMTQADFNDNNGKMAEWVANETPVGRWADPIEIAELTLFLASGKASYMHGEILKIDGGWTLK</sequence>
<dbReference type="Gene3D" id="3.40.50.720">
    <property type="entry name" value="NAD(P)-binding Rossmann-like Domain"/>
    <property type="match status" value="1"/>
</dbReference>
<dbReference type="RefSeq" id="WP_068161866.1">
    <property type="nucleotide sequence ID" value="NZ_JXJX01000006.1"/>
</dbReference>
<dbReference type="NCBIfam" id="NF005118">
    <property type="entry name" value="PRK06550.1"/>
    <property type="match status" value="1"/>
</dbReference>
<dbReference type="PRINTS" id="PR00080">
    <property type="entry name" value="SDRFAMILY"/>
</dbReference>
<reference evidence="4 5" key="1">
    <citation type="submission" date="2014-12" db="EMBL/GenBank/DDBJ databases">
        <title>Draft genome sequences of 10 type strains of Lactococcus.</title>
        <authorList>
            <person name="Sun Z."/>
            <person name="Zhong Z."/>
            <person name="Liu W."/>
            <person name="Zhang W."/>
            <person name="Zhang H."/>
        </authorList>
    </citation>
    <scope>NUCLEOTIDE SEQUENCE [LARGE SCALE GENOMIC DNA]</scope>
    <source>
        <strain evidence="4 5">DSM 20686</strain>
    </source>
</reference>
<dbReference type="PRINTS" id="PR00081">
    <property type="entry name" value="GDHRDH"/>
</dbReference>
<dbReference type="InterPro" id="IPR002347">
    <property type="entry name" value="SDR_fam"/>
</dbReference>
<dbReference type="InterPro" id="IPR036291">
    <property type="entry name" value="NAD(P)-bd_dom_sf"/>
</dbReference>
<protein>
    <submittedName>
        <fullName evidence="4">3-ketoacyl-ACP reductase</fullName>
    </submittedName>
</protein>
<dbReference type="InterPro" id="IPR051122">
    <property type="entry name" value="SDR_DHRS6-like"/>
</dbReference>
<dbReference type="EMBL" id="JXJX01000006">
    <property type="protein sequence ID" value="PCS06954.1"/>
    <property type="molecule type" value="Genomic_DNA"/>
</dbReference>
<evidence type="ECO:0000256" key="1">
    <source>
        <dbReference type="ARBA" id="ARBA00006484"/>
    </source>
</evidence>
<dbReference type="GO" id="GO:0016491">
    <property type="term" value="F:oxidoreductase activity"/>
    <property type="evidence" value="ECO:0007669"/>
    <property type="project" value="UniProtKB-KW"/>
</dbReference>
<evidence type="ECO:0000313" key="4">
    <source>
        <dbReference type="EMBL" id="PCS06954.1"/>
    </source>
</evidence>
<dbReference type="AlphaFoldDB" id="A0A2A5S0G6"/>
<keyword evidence="2" id="KW-0560">Oxidoreductase</keyword>